<protein>
    <submittedName>
        <fullName evidence="9">Putative PurR-regulated permease PerM</fullName>
    </submittedName>
</protein>
<accession>A0A366ICL3</accession>
<evidence type="ECO:0000256" key="4">
    <source>
        <dbReference type="ARBA" id="ARBA00022475"/>
    </source>
</evidence>
<feature type="transmembrane region" description="Helical" evidence="8">
    <location>
        <begin position="356"/>
        <end position="389"/>
    </location>
</feature>
<keyword evidence="10" id="KW-1185">Reference proteome</keyword>
<dbReference type="InterPro" id="IPR002549">
    <property type="entry name" value="AI-2E-like"/>
</dbReference>
<dbReference type="GO" id="GO:0005886">
    <property type="term" value="C:plasma membrane"/>
    <property type="evidence" value="ECO:0007669"/>
    <property type="project" value="UniProtKB-SubCell"/>
</dbReference>
<keyword evidence="6 8" id="KW-1133">Transmembrane helix</keyword>
<feature type="transmembrane region" description="Helical" evidence="8">
    <location>
        <begin position="207"/>
        <end position="222"/>
    </location>
</feature>
<keyword evidence="7 8" id="KW-0472">Membrane</keyword>
<evidence type="ECO:0000256" key="8">
    <source>
        <dbReference type="SAM" id="Phobius"/>
    </source>
</evidence>
<feature type="transmembrane region" description="Helical" evidence="8">
    <location>
        <begin position="96"/>
        <end position="118"/>
    </location>
</feature>
<feature type="transmembrane region" description="Helical" evidence="8">
    <location>
        <begin position="20"/>
        <end position="43"/>
    </location>
</feature>
<organism evidence="9 10">
    <name type="scientific">Alkalibaculum bacchi</name>
    <dbReference type="NCBI Taxonomy" id="645887"/>
    <lineage>
        <taxon>Bacteria</taxon>
        <taxon>Bacillati</taxon>
        <taxon>Bacillota</taxon>
        <taxon>Clostridia</taxon>
        <taxon>Eubacteriales</taxon>
        <taxon>Eubacteriaceae</taxon>
        <taxon>Alkalibaculum</taxon>
    </lineage>
</organism>
<gene>
    <name evidence="9" type="ORF">DES36_10473</name>
</gene>
<evidence type="ECO:0000256" key="7">
    <source>
        <dbReference type="ARBA" id="ARBA00023136"/>
    </source>
</evidence>
<reference evidence="9 10" key="1">
    <citation type="submission" date="2018-06" db="EMBL/GenBank/DDBJ databases">
        <title>Genomic Encyclopedia of Type Strains, Phase IV (KMG-IV): sequencing the most valuable type-strain genomes for metagenomic binning, comparative biology and taxonomic classification.</title>
        <authorList>
            <person name="Goeker M."/>
        </authorList>
    </citation>
    <scope>NUCLEOTIDE SEQUENCE [LARGE SCALE GENOMIC DNA]</scope>
    <source>
        <strain evidence="9 10">DSM 22112</strain>
    </source>
</reference>
<comment type="subcellular location">
    <subcellularLocation>
        <location evidence="1">Cell membrane</location>
        <topology evidence="1">Multi-pass membrane protein</topology>
    </subcellularLocation>
</comment>
<dbReference type="GO" id="GO:0055085">
    <property type="term" value="P:transmembrane transport"/>
    <property type="evidence" value="ECO:0007669"/>
    <property type="project" value="TreeGrafter"/>
</dbReference>
<evidence type="ECO:0000313" key="10">
    <source>
        <dbReference type="Proteomes" id="UP000253490"/>
    </source>
</evidence>
<evidence type="ECO:0000256" key="2">
    <source>
        <dbReference type="ARBA" id="ARBA00009773"/>
    </source>
</evidence>
<evidence type="ECO:0000256" key="5">
    <source>
        <dbReference type="ARBA" id="ARBA00022692"/>
    </source>
</evidence>
<evidence type="ECO:0000256" key="6">
    <source>
        <dbReference type="ARBA" id="ARBA00022989"/>
    </source>
</evidence>
<dbReference type="PANTHER" id="PTHR21716">
    <property type="entry name" value="TRANSMEMBRANE PROTEIN"/>
    <property type="match status" value="1"/>
</dbReference>
<name>A0A366ICL3_9FIRM</name>
<dbReference type="AlphaFoldDB" id="A0A366ICL3"/>
<dbReference type="PANTHER" id="PTHR21716:SF53">
    <property type="entry name" value="PERMEASE PERM-RELATED"/>
    <property type="match status" value="1"/>
</dbReference>
<keyword evidence="3" id="KW-0813">Transport</keyword>
<proteinExistence type="inferred from homology"/>
<comment type="similarity">
    <text evidence="2">Belongs to the autoinducer-2 exporter (AI-2E) (TC 2.A.86) family.</text>
</comment>
<dbReference type="RefSeq" id="WP_113919938.1">
    <property type="nucleotide sequence ID" value="NZ_RXYD01000005.1"/>
</dbReference>
<comment type="caution">
    <text evidence="9">The sequence shown here is derived from an EMBL/GenBank/DDBJ whole genome shotgun (WGS) entry which is preliminary data.</text>
</comment>
<evidence type="ECO:0000313" key="9">
    <source>
        <dbReference type="EMBL" id="RBP67373.1"/>
    </source>
</evidence>
<evidence type="ECO:0000256" key="3">
    <source>
        <dbReference type="ARBA" id="ARBA00022448"/>
    </source>
</evidence>
<keyword evidence="4" id="KW-1003">Cell membrane</keyword>
<evidence type="ECO:0000256" key="1">
    <source>
        <dbReference type="ARBA" id="ARBA00004651"/>
    </source>
</evidence>
<sequence length="398" mass="44996">MTLGDKLNKLKIRAELKPYLYLGLTLCMVLLFYKVVTNIGVLMDSIREGISFVVGIFKPLFWGLILFYFLIRPVKFLDKKFLRIGFFRKHVKYSRIISILLIYFCLFFLVYLVLLFILPQIWQSIRIIISGIPSYIRKVEDIITKLHLEQYINYFVENSSVTKSSQGAASSQGIGDLLSTLLGEENLTIQDTLTYLIESVIGVGNKLFRLILSLFLSIYLLLDSEVLGRQIISAVKSIISKETYRKWTKTLGLMDETFYKFFIGKIYCSIFVASFVFVGLILLKVPHSSLISLIILVLNIIPYFGPIVGGAIGVLITLFNSPNKVVWVLGLVILAGQLEDNLLGPKVLGNQIGLKPFWIMISVIIGGEIFGIGGMFLAVPTFAILKVFIVEWMTKRNA</sequence>
<dbReference type="Pfam" id="PF01594">
    <property type="entry name" value="AI-2E_transport"/>
    <property type="match status" value="1"/>
</dbReference>
<feature type="transmembrane region" description="Helical" evidence="8">
    <location>
        <begin position="290"/>
        <end position="319"/>
    </location>
</feature>
<dbReference type="OrthoDB" id="9793390at2"/>
<feature type="transmembrane region" description="Helical" evidence="8">
    <location>
        <begin position="261"/>
        <end position="283"/>
    </location>
</feature>
<dbReference type="EMBL" id="QNRX01000004">
    <property type="protein sequence ID" value="RBP67373.1"/>
    <property type="molecule type" value="Genomic_DNA"/>
</dbReference>
<dbReference type="Proteomes" id="UP000253490">
    <property type="component" value="Unassembled WGS sequence"/>
</dbReference>
<keyword evidence="5 8" id="KW-0812">Transmembrane</keyword>
<feature type="transmembrane region" description="Helical" evidence="8">
    <location>
        <begin position="50"/>
        <end position="71"/>
    </location>
</feature>